<evidence type="ECO:0000256" key="14">
    <source>
        <dbReference type="PIRSR" id="PIRSR601548-1"/>
    </source>
</evidence>
<feature type="active site" description="Proton donor 1" evidence="14">
    <location>
        <position position="1081"/>
    </location>
</feature>
<gene>
    <name evidence="27" type="ORF">RN001_006799</name>
</gene>
<feature type="active site" description="Proton donor 2" evidence="21">
    <location>
        <position position="1081"/>
    </location>
</feature>
<feature type="disulfide bond" evidence="23">
    <location>
        <begin position="2066"/>
        <end position="2084"/>
    </location>
</feature>
<dbReference type="GO" id="GO:0046872">
    <property type="term" value="F:metal ion binding"/>
    <property type="evidence" value="ECO:0007669"/>
    <property type="project" value="UniProtKB-KW"/>
</dbReference>
<keyword evidence="9 24" id="KW-0482">Metalloprotease</keyword>
<feature type="glycosylation site" description="N-linked (GlcNAc...) asparagine" evidence="20">
    <location>
        <position position="722"/>
    </location>
</feature>
<feature type="active site" description="Proton acceptor 2" evidence="21">
    <location>
        <position position="952"/>
    </location>
</feature>
<evidence type="ECO:0000256" key="1">
    <source>
        <dbReference type="ARBA" id="ARBA00001947"/>
    </source>
</evidence>
<keyword evidence="7 24" id="KW-0378">Hydrolase</keyword>
<feature type="binding site" evidence="18">
    <location>
        <position position="951"/>
    </location>
    <ligand>
        <name>Zn(2+)</name>
        <dbReference type="ChEBI" id="CHEBI:29105"/>
        <label>1</label>
        <note>catalytic</note>
    </ligand>
</feature>
<feature type="glycosylation site" description="N-linked (GlcNAc...) (complex) asparagine" evidence="15">
    <location>
        <position position="671"/>
    </location>
</feature>
<evidence type="ECO:0000256" key="8">
    <source>
        <dbReference type="ARBA" id="ARBA00022833"/>
    </source>
</evidence>
<evidence type="ECO:0000256" key="25">
    <source>
        <dbReference type="SAM" id="Phobius"/>
    </source>
</evidence>
<dbReference type="SUPFAM" id="SSF55486">
    <property type="entry name" value="Metalloproteases ('zincins'), catalytic domain"/>
    <property type="match status" value="4"/>
</dbReference>
<feature type="signal peptide" evidence="26">
    <location>
        <begin position="1"/>
        <end position="17"/>
    </location>
</feature>
<evidence type="ECO:0000256" key="4">
    <source>
        <dbReference type="ARBA" id="ARBA00022670"/>
    </source>
</evidence>
<feature type="binding site" evidence="18">
    <location>
        <position position="979"/>
    </location>
    <ligand>
        <name>Zn(2+)</name>
        <dbReference type="ChEBI" id="CHEBI:29105"/>
        <label>1</label>
        <note>catalytic</note>
    </ligand>
</feature>
<evidence type="ECO:0000256" key="5">
    <source>
        <dbReference type="ARBA" id="ARBA00022723"/>
    </source>
</evidence>
<organism evidence="27 28">
    <name type="scientific">Aquatica leii</name>
    <dbReference type="NCBI Taxonomy" id="1421715"/>
    <lineage>
        <taxon>Eukaryota</taxon>
        <taxon>Metazoa</taxon>
        <taxon>Ecdysozoa</taxon>
        <taxon>Arthropoda</taxon>
        <taxon>Hexapoda</taxon>
        <taxon>Insecta</taxon>
        <taxon>Pterygota</taxon>
        <taxon>Neoptera</taxon>
        <taxon>Endopterygota</taxon>
        <taxon>Coleoptera</taxon>
        <taxon>Polyphaga</taxon>
        <taxon>Elateriformia</taxon>
        <taxon>Elateroidea</taxon>
        <taxon>Lampyridae</taxon>
        <taxon>Luciolinae</taxon>
        <taxon>Aquatica</taxon>
    </lineage>
</organism>
<evidence type="ECO:0000256" key="21">
    <source>
        <dbReference type="PIRSR" id="PIRSR601548-6"/>
    </source>
</evidence>
<keyword evidence="6 26" id="KW-0732">Signal</keyword>
<evidence type="ECO:0000256" key="7">
    <source>
        <dbReference type="ARBA" id="ARBA00022801"/>
    </source>
</evidence>
<dbReference type="FunFam" id="1.10.1370.30:FF:000004">
    <property type="entry name" value="Angiotensin-converting enzyme"/>
    <property type="match status" value="3"/>
</dbReference>
<keyword evidence="5 18" id="KW-0479">Metal-binding</keyword>
<dbReference type="Gene3D" id="1.10.1370.30">
    <property type="match status" value="7"/>
</dbReference>
<feature type="disulfide bond" evidence="23">
    <location>
        <begin position="519"/>
        <end position="537"/>
    </location>
</feature>
<dbReference type="PROSITE" id="PS52011">
    <property type="entry name" value="PEPTIDASE_M2"/>
    <property type="match status" value="4"/>
</dbReference>
<dbReference type="Pfam" id="PF01401">
    <property type="entry name" value="Peptidase_M2"/>
    <property type="match status" value="3"/>
</dbReference>
<evidence type="ECO:0000256" key="2">
    <source>
        <dbReference type="ARBA" id="ARBA00008139"/>
    </source>
</evidence>
<evidence type="ECO:0000256" key="12">
    <source>
        <dbReference type="ARBA" id="ARBA00036868"/>
    </source>
</evidence>
<feature type="active site" description="Proton donor 2" evidence="16">
    <location>
        <position position="1663"/>
    </location>
</feature>
<evidence type="ECO:0000256" key="3">
    <source>
        <dbReference type="ARBA" id="ARBA00022645"/>
    </source>
</evidence>
<dbReference type="GO" id="GO:0008237">
    <property type="term" value="F:metallopeptidase activity"/>
    <property type="evidence" value="ECO:0007669"/>
    <property type="project" value="UniProtKB-KW"/>
</dbReference>
<protein>
    <recommendedName>
        <fullName evidence="13 24">Angiotensin-converting enzyme</fullName>
        <ecNumber evidence="24">3.4.-.-</ecNumber>
    </recommendedName>
</protein>
<feature type="binding site" evidence="17">
    <location>
        <position position="793"/>
    </location>
    <ligand>
        <name>chloride</name>
        <dbReference type="ChEBI" id="CHEBI:17996"/>
        <label>1</label>
    </ligand>
</feature>
<dbReference type="GO" id="GO:0008241">
    <property type="term" value="F:peptidyl-dipeptidase activity"/>
    <property type="evidence" value="ECO:0007669"/>
    <property type="project" value="UniProtKB-EC"/>
</dbReference>
<keyword evidence="8 18" id="KW-0862">Zinc</keyword>
<evidence type="ECO:0000256" key="10">
    <source>
        <dbReference type="ARBA" id="ARBA00023157"/>
    </source>
</evidence>
<dbReference type="PANTHER" id="PTHR10514:SF27">
    <property type="entry name" value="ANGIOTENSIN-CONVERTING ENZYME"/>
    <property type="match status" value="1"/>
</dbReference>
<evidence type="ECO:0000256" key="19">
    <source>
        <dbReference type="PIRSR" id="PIRSR601548-4"/>
    </source>
</evidence>
<keyword evidence="25" id="KW-0472">Membrane</keyword>
<comment type="caution">
    <text evidence="23">Lacks conserved residue(s) required for the propagation of feature annotation.</text>
</comment>
<evidence type="ECO:0000256" key="15">
    <source>
        <dbReference type="PIRSR" id="PIRSR601548-10"/>
    </source>
</evidence>
<feature type="active site" description="Proton acceptor 1" evidence="14">
    <location>
        <position position="952"/>
    </location>
</feature>
<evidence type="ECO:0000256" key="24">
    <source>
        <dbReference type="RuleBase" id="RU361144"/>
    </source>
</evidence>
<comment type="similarity">
    <text evidence="2 23 24">Belongs to the peptidase M2 family.</text>
</comment>
<evidence type="ECO:0000256" key="20">
    <source>
        <dbReference type="PIRSR" id="PIRSR601548-5"/>
    </source>
</evidence>
<dbReference type="PRINTS" id="PR00791">
    <property type="entry name" value="PEPDIPTASEA"/>
</dbReference>
<evidence type="ECO:0000256" key="16">
    <source>
        <dbReference type="PIRSR" id="PIRSR601548-11"/>
    </source>
</evidence>
<feature type="binding site" evidence="22">
    <location>
        <position position="951"/>
    </location>
    <ligand>
        <name>Zn(2+)</name>
        <dbReference type="ChEBI" id="CHEBI:29105"/>
        <label>2</label>
        <note>catalytic</note>
    </ligand>
</feature>
<feature type="transmembrane region" description="Helical" evidence="25">
    <location>
        <begin position="2334"/>
        <end position="2356"/>
    </location>
</feature>
<evidence type="ECO:0000256" key="9">
    <source>
        <dbReference type="ARBA" id="ARBA00023049"/>
    </source>
</evidence>
<keyword evidence="4 24" id="KW-0645">Protease</keyword>
<feature type="glycosylation site" description="N-linked (GlcNAc...) asparagine" evidence="20">
    <location>
        <position position="668"/>
    </location>
</feature>
<evidence type="ECO:0000256" key="13">
    <source>
        <dbReference type="ARBA" id="ARBA00039858"/>
    </source>
</evidence>
<comment type="caution">
    <text evidence="27">The sequence shown here is derived from an EMBL/GenBank/DDBJ whole genome shotgun (WGS) entry which is preliminary data.</text>
</comment>
<feature type="active site" description="Proton acceptor 2" evidence="16">
    <location>
        <position position="1533"/>
    </location>
</feature>
<feature type="disulfide bond" evidence="23">
    <location>
        <begin position="1501"/>
        <end position="1519"/>
    </location>
</feature>
<feature type="disulfide bond" evidence="19 23">
    <location>
        <begin position="1106"/>
        <end position="1124"/>
    </location>
</feature>
<feature type="binding site" evidence="22">
    <location>
        <position position="979"/>
    </location>
    <ligand>
        <name>Zn(2+)</name>
        <dbReference type="ChEBI" id="CHEBI:29105"/>
        <label>2</label>
        <note>catalytic</note>
    </ligand>
</feature>
<dbReference type="GO" id="GO:0006508">
    <property type="term" value="P:proteolysis"/>
    <property type="evidence" value="ECO:0007669"/>
    <property type="project" value="UniProtKB-KW"/>
</dbReference>
<feature type="glycosylation site" description="N-linked (GlcNAc...) asparagine; partial" evidence="15">
    <location>
        <position position="718"/>
    </location>
</feature>
<sequence>MELNYTIFLLIICLSWSVYVCQLLSEAEVKDFLEKTYEKKASLVTNKFVRADYNFATDVNNKAREEAKVQETLNAAKFNKEQWKEVFKNVNTSSFTNEFVIRQVDLLKVVGNAALDEDKLTILTNSGNVMTNIYSTGKICPYQNQSCDLPTEGLTLEPDIEKILASSKDYDELVYVWKAWRDVTGKKIKKHYTTYVSLSNEAAVLNDFKDKGDMWKNDYQTENFEADMDRLWEQVKPLYEELHKYVGYKLKKQYGDKLNIDDGLIPAHVFGNMWAQSWINLEDLVRPYPNANSIDVTSALQEQGYRPLKMFQTADDFYTSLGLESNKMSYNEELGAVITKPNDKEILIKMCTDVTYEDFITVHHEMGHIEYFILYKDQPIAFRNGANPGFHEAVGDTIALSATTPKHLEEIGLLQNYTESYEADINSLMNAALERVAFLPFGLLIDKWRWDVFAGKVTESEWNDHWWKYRETIQKVKAPIPRSSDDFDPGAKFHVPGDAQYINYFVAHILEFQLYRSFCKLAGEYDPTDPEKPLHKCSFYKNKDVGAKLRAGLSLGASKHWKDALKVMTDETDLDASAIMDYFKPLYDYLKLQNQIQTEEEWLITFLNEKYENEASSISNKFVIADWDFATDINNNAKENALLNATLEMGNFNKHYWETIFQTLNPSNYTNESLKRQIKLLKVLGQAALDESKLEQLTMSINKMKNIYSTAKICPYKNPSCNLTIEGLSLEPDIEMILSESFDYDELKYTWIEWHNATGKKMKSLYQTYVDLNNEAAVINGFNDTSEMWKSFYESDTFEADIEKLWNQVKPLYDQLHSYVAIKLKEHYGDEIDVEDGLIPAHVLGNMWGQSWINLVSIVNPYPSASSVNVTAALIEQNYTALKMFQVSDEFYQSLGLEPNSMSYGDLAVIVKPEDREILCHASAWDFQDKKDYRIKMCTEVNYEDFITVHHEMGHIEYFILYKDQPIAFRNGANPGFHEAVGDTIALSVATPKHLEKIGLLGSYEESREAAINTLMDMALERIAFLPFGYLIDKWRWDVFSGKVSYSEWNDRWWYYRKTIQKLKPPVLRTDEDFDPGAKYHVPGDSQYINYFVAHILEFQLYRSLCKTAGQYDPNNSSLPLHKCDFYKSKEVGTKLRKGLSLGLSKHWKEALKEMTGEDDLDATAILEYFEPLSQYFYKYNETLLKSYLENDYEVEASKRLNDLTVAQWNFAIDIANPEKEEIQLQTTLNVAESNKDIWTILFKDLNEDDYDDNVLKRQIKFLRVLGDAALDEEKLSELSSAGSYMTNIFSTAKICPYSKQDCDIKTEGLNLEPDIESILAQSRDYDELVYVWSAWRNATGAKMKDTYKTYVNLSNEAAIINGFNDKGDLWRDAYESPTFISDMDRLWEQVKPLYNELHRYVGKKLKDMYLDKIDISDGLIPAHVFGNMWAQSWINLADFVTPYPNATAINITNGLIEKGYTVKKMFETANEFYMSLGLESCSMSYGDKAVIERPDREILCHASAWDFSDKTDYRIKMCTEINHEDFVTIHHEMGHIEYDILYKDQLVSFRDGANPGFHEAVGDTIALSVSTPKHLKEIGLLTNYEDTPESDINTLMDMALERIAFLPFGLLIDKWRWDVFAGTVKPEEWNSHWWHYRKTIQKLKPPVPRDDNVDFDPGAKYHIGGDSQYINYFFAHILEFQLYKALCIKAGEYDESKPNELHKCDFYKSKEAGDVLRAGLKLGKSEHWKDVLEKMTGSRELQADALLEYFQPLFDFLKEENGPLTDETELSNFLKIDYEPSASKATYDSILAEWNYLTDVSNIDKENEQIAASIRLANFNKVYVNSYFKNLNESDYANEQIQRQLSKLKILGNGALDTEKYKEYMTTSAEMTNVFNLEAIMASSTNYEELKYVWSSWRSASGKPIKDKYIKYVKLSNEAALADGFKDKGEVWRSFYESPTFIDDIDNLWNQVKPLYSELHTFVMKKLKERYKDQLDVSDNLIPAHLLGNMWAQTWTNLFSIVKPYPTASAANITEGLLSQNCSILNMFEMSDNFYQSLGLESNAMSYNVSLGAVIEKPPDRDILCHASAIDFSNGKDFRIKMCTEINHEDFITIHHEMGHIQYFILYKDQPKAFRDSANPGFHEAIGDAIALSVATPKHLTAIGLLNNYEDTAEASINALMEMALERVSFLPFGLLVDKWRWEVFAGNVSEKEYNSLWWKYRKEYQGIKPPVDRSEDDFDPGAKFHVPGDAQYINYFVAQILQFQIYKALCKEAGEYFDDKSIPLHKCDFYKSLKAGEKLRKGLSLGSSKHWSEALREMTGETELNADALLEYFEPLREYLKAQTSDDDKSQIVPIVVGSVIGVLLVAALSFYGYKRYKRR</sequence>
<dbReference type="GO" id="GO:0005886">
    <property type="term" value="C:plasma membrane"/>
    <property type="evidence" value="ECO:0007669"/>
    <property type="project" value="TreeGrafter"/>
</dbReference>
<keyword evidence="28" id="KW-1185">Reference proteome</keyword>
<accession>A0AAN7P8N6</accession>
<feature type="binding site" evidence="22">
    <location>
        <position position="955"/>
    </location>
    <ligand>
        <name>Zn(2+)</name>
        <dbReference type="ChEBI" id="CHEBI:29105"/>
        <label>2</label>
        <note>catalytic</note>
    </ligand>
</feature>
<keyword evidence="3 24" id="KW-0121">Carboxypeptidase</keyword>
<feature type="disulfide bond" evidence="19 23">
    <location>
        <begin position="920"/>
        <end position="938"/>
    </location>
</feature>
<evidence type="ECO:0000256" key="26">
    <source>
        <dbReference type="SAM" id="SignalP"/>
    </source>
</evidence>
<keyword evidence="10 19" id="KW-1015">Disulfide bond</keyword>
<dbReference type="Proteomes" id="UP001353858">
    <property type="component" value="Unassembled WGS sequence"/>
</dbReference>
<keyword evidence="25" id="KW-0812">Transmembrane</keyword>
<dbReference type="EC" id="3.4.-.-" evidence="24"/>
<keyword evidence="25" id="KW-1133">Transmembrane helix</keyword>
<evidence type="ECO:0000313" key="27">
    <source>
        <dbReference type="EMBL" id="KAK4883480.1"/>
    </source>
</evidence>
<dbReference type="CDD" id="cd06461">
    <property type="entry name" value="M2_ACE"/>
    <property type="match status" value="4"/>
</dbReference>
<evidence type="ECO:0000256" key="22">
    <source>
        <dbReference type="PIRSR" id="PIRSR601548-8"/>
    </source>
</evidence>
<reference evidence="28" key="1">
    <citation type="submission" date="2023-01" db="EMBL/GenBank/DDBJ databases">
        <title>Key to firefly adult light organ development and bioluminescence: homeobox transcription factors regulate luciferase expression and transportation to peroxisome.</title>
        <authorList>
            <person name="Fu X."/>
        </authorList>
    </citation>
    <scope>NUCLEOTIDE SEQUENCE [LARGE SCALE GENOMIC DNA]</scope>
</reference>
<dbReference type="InterPro" id="IPR001548">
    <property type="entry name" value="Peptidase_M2"/>
</dbReference>
<dbReference type="EMBL" id="JARPUR010000002">
    <property type="protein sequence ID" value="KAK4883480.1"/>
    <property type="molecule type" value="Genomic_DNA"/>
</dbReference>
<proteinExistence type="inferred from homology"/>
<evidence type="ECO:0000256" key="11">
    <source>
        <dbReference type="ARBA" id="ARBA00023180"/>
    </source>
</evidence>
<comment type="cofactor">
    <cofactor evidence="1">
        <name>Zn(2+)</name>
        <dbReference type="ChEBI" id="CHEBI:29105"/>
    </cofactor>
</comment>
<feature type="glycosylation site" description="N-linked (GlcNAc...) (complex) asparagine" evidence="15">
    <location>
        <position position="651"/>
    </location>
</feature>
<comment type="catalytic activity">
    <reaction evidence="12">
        <text>Release of a C-terminal dipeptide, oligopeptide-|-Xaa-Yaa, when Xaa is not Pro, and Yaa is neither Asp nor Glu. Thus, conversion of angiotensin I to angiotensin II, with increase in vasoconstrictor activity, but no action on angiotensin II.</text>
        <dbReference type="EC" id="3.4.15.1"/>
    </reaction>
</comment>
<evidence type="ECO:0000256" key="17">
    <source>
        <dbReference type="PIRSR" id="PIRSR601548-2"/>
    </source>
</evidence>
<feature type="binding site" evidence="18">
    <location>
        <position position="955"/>
    </location>
    <ligand>
        <name>Zn(2+)</name>
        <dbReference type="ChEBI" id="CHEBI:29105"/>
        <label>1</label>
        <note>catalytic</note>
    </ligand>
</feature>
<dbReference type="PANTHER" id="PTHR10514">
    <property type="entry name" value="ANGIOTENSIN-CONVERTING ENZYME"/>
    <property type="match status" value="1"/>
</dbReference>
<evidence type="ECO:0000256" key="6">
    <source>
        <dbReference type="ARBA" id="ARBA00022729"/>
    </source>
</evidence>
<name>A0AAN7P8N6_9COLE</name>
<evidence type="ECO:0000256" key="18">
    <source>
        <dbReference type="PIRSR" id="PIRSR601548-3"/>
    </source>
</evidence>
<keyword evidence="11 15" id="KW-0325">Glycoprotein</keyword>
<evidence type="ECO:0000256" key="23">
    <source>
        <dbReference type="PROSITE-ProRule" id="PRU01355"/>
    </source>
</evidence>
<dbReference type="GO" id="GO:0004180">
    <property type="term" value="F:carboxypeptidase activity"/>
    <property type="evidence" value="ECO:0007669"/>
    <property type="project" value="UniProtKB-KW"/>
</dbReference>
<evidence type="ECO:0000313" key="28">
    <source>
        <dbReference type="Proteomes" id="UP001353858"/>
    </source>
</evidence>
<feature type="chain" id="PRO_5043040699" description="Angiotensin-converting enzyme" evidence="26">
    <location>
        <begin position="18"/>
        <end position="2362"/>
    </location>
</feature>